<organism evidence="2">
    <name type="scientific">Tanacetum cinerariifolium</name>
    <name type="common">Dalmatian daisy</name>
    <name type="synonym">Chrysanthemum cinerariifolium</name>
    <dbReference type="NCBI Taxonomy" id="118510"/>
    <lineage>
        <taxon>Eukaryota</taxon>
        <taxon>Viridiplantae</taxon>
        <taxon>Streptophyta</taxon>
        <taxon>Embryophyta</taxon>
        <taxon>Tracheophyta</taxon>
        <taxon>Spermatophyta</taxon>
        <taxon>Magnoliopsida</taxon>
        <taxon>eudicotyledons</taxon>
        <taxon>Gunneridae</taxon>
        <taxon>Pentapetalae</taxon>
        <taxon>asterids</taxon>
        <taxon>campanulids</taxon>
        <taxon>Asterales</taxon>
        <taxon>Asteraceae</taxon>
        <taxon>Asteroideae</taxon>
        <taxon>Anthemideae</taxon>
        <taxon>Anthemidinae</taxon>
        <taxon>Tanacetum</taxon>
    </lineage>
</organism>
<reference evidence="2" key="1">
    <citation type="journal article" date="2019" name="Sci. Rep.">
        <title>Draft genome of Tanacetum cinerariifolium, the natural source of mosquito coil.</title>
        <authorList>
            <person name="Yamashiro T."/>
            <person name="Shiraishi A."/>
            <person name="Satake H."/>
            <person name="Nakayama K."/>
        </authorList>
    </citation>
    <scope>NUCLEOTIDE SEQUENCE</scope>
</reference>
<evidence type="ECO:0008006" key="3">
    <source>
        <dbReference type="Google" id="ProtNLM"/>
    </source>
</evidence>
<evidence type="ECO:0000256" key="1">
    <source>
        <dbReference type="SAM" id="MobiDB-lite"/>
    </source>
</evidence>
<accession>A0A699HBS7</accession>
<sequence length="678" mass="77544">MMSPSGSIVASLENVNGFLAVYTPSDDLIRTDLEKKGVVPEVMLHILEEFVFLLGRRSLDNEIPCMNRTEQSRLVIFLRKEIFEGGMIRIHNAFVHDECLKGFNTLFGQEEWGIFLKKAAGFENRPPVLNKENYVPGSSRLLRYAKSRPNGNLIHNSIINGPYVRQMIPELGNLVTSSANNERSDIGIQEKKAKLFNEWERFTSINKESIEFYYHCFLKFMNDLKRNKHFPEKITSNLKFLNNLQPEWSRHVTIVHQTKDLHTTYYTKLYDFLNYNQNEVDDLKAEQLERTQDPLALMATSNNSYTFPVLHQDQPSFNQKYMQQPIPNSKDITNPTTVINMALALMAKAFKLNYSTQTNNNQRISSNLRNRQIAQPGMNTGQDRQMQMVRGNGENQFTQYAGRNVGNLNGYNAVQNVGNQIAQNAIQNIRIQNVGNQNRQIVVPGTNQMPNGNGNLVAARAEGNATRHNDLDEIEEVNANCILMANLHQASTSGTQIDKAPVYDSNGSVEVHKYENCYDNEIFNMFTQEEQYTELLEPIPEPHQVLQNDNNVISEVFSIEQSGGTVEQHLTNVEETRVLYDSLYNNLAIEVEKVKTVNRKLVLPHQTENGFGYQNPFYLNQAQQKQQSLYDGKVLFEKHDPPVMHDLEDEGYVISINTQEMDGDNQAERTKRSKKKSG</sequence>
<proteinExistence type="predicted"/>
<gene>
    <name evidence="2" type="ORF">Tci_370144</name>
</gene>
<protein>
    <recommendedName>
        <fullName evidence="3">Gag-Pol polyprotein</fullName>
    </recommendedName>
</protein>
<dbReference type="EMBL" id="BKCJ010143294">
    <property type="protein sequence ID" value="GEX98169.1"/>
    <property type="molecule type" value="Genomic_DNA"/>
</dbReference>
<feature type="region of interest" description="Disordered" evidence="1">
    <location>
        <begin position="659"/>
        <end position="678"/>
    </location>
</feature>
<evidence type="ECO:0000313" key="2">
    <source>
        <dbReference type="EMBL" id="GEX98169.1"/>
    </source>
</evidence>
<comment type="caution">
    <text evidence="2">The sequence shown here is derived from an EMBL/GenBank/DDBJ whole genome shotgun (WGS) entry which is preliminary data.</text>
</comment>
<name>A0A699HBS7_TANCI</name>
<dbReference type="AlphaFoldDB" id="A0A699HBS7"/>